<dbReference type="SUPFAM" id="SSF46565">
    <property type="entry name" value="Chaperone J-domain"/>
    <property type="match status" value="1"/>
</dbReference>
<feature type="region of interest" description="Disordered" evidence="1">
    <location>
        <begin position="173"/>
        <end position="245"/>
    </location>
</feature>
<dbReference type="STRING" id="946362.F2U584"/>
<dbReference type="GeneID" id="16076621"/>
<dbReference type="RefSeq" id="XP_004996035.1">
    <property type="nucleotide sequence ID" value="XM_004995978.1"/>
</dbReference>
<dbReference type="AlphaFoldDB" id="F2U584"/>
<dbReference type="Proteomes" id="UP000007799">
    <property type="component" value="Unassembled WGS sequence"/>
</dbReference>
<feature type="region of interest" description="Disordered" evidence="1">
    <location>
        <begin position="121"/>
        <end position="147"/>
    </location>
</feature>
<dbReference type="OrthoDB" id="342454at2759"/>
<dbReference type="PANTHER" id="PTHR15606">
    <property type="entry name" value="DNAJ HOMOLOG SUBFAMILY C MEMBER 8/LIPOPOLYSACCHARIDE SPECIFIC RESPONSE-7-RELATED"/>
    <property type="match status" value="1"/>
</dbReference>
<dbReference type="SMART" id="SM00271">
    <property type="entry name" value="DnaJ"/>
    <property type="match status" value="1"/>
</dbReference>
<accession>F2U584</accession>
<dbReference type="InterPro" id="IPR042858">
    <property type="entry name" value="DNAJC8"/>
</dbReference>
<keyword evidence="4" id="KW-1185">Reference proteome</keyword>
<gene>
    <name evidence="3" type="ORF">PTSG_03450</name>
</gene>
<evidence type="ECO:0000259" key="2">
    <source>
        <dbReference type="PROSITE" id="PS50076"/>
    </source>
</evidence>
<dbReference type="InParanoid" id="F2U584"/>
<dbReference type="OMA" id="NWEDERD"/>
<sequence>MSEEKKKLSSFLTAIEKVKEEDSVWTSDKQIDRLLRPGAKYRNLNPYEVLQVSPDDDEKKIKRQFRKLSFLVHPDKNPEKVDQAKLAFDVVNTAYQTLQDEEKMDWVHLIYREAEEEFPHMLEQRRKEAKKKKETIPEDTSEEQHKESFRRFLMKKFADMEIEKQKILSRDYKQAQKERQAKEEEIAKAKAEKEARKEWEAGREERVTSWMKFAEAKKKTKKKKKKTKGFTGGLRPPKLKTEKRS</sequence>
<dbReference type="PANTHER" id="PTHR15606:SF4">
    <property type="entry name" value="DNAJ HOMOLOG SUBFAMILY C MEMBER 8"/>
    <property type="match status" value="1"/>
</dbReference>
<organism evidence="4">
    <name type="scientific">Salpingoeca rosetta (strain ATCC 50818 / BSB-021)</name>
    <dbReference type="NCBI Taxonomy" id="946362"/>
    <lineage>
        <taxon>Eukaryota</taxon>
        <taxon>Choanoflagellata</taxon>
        <taxon>Craspedida</taxon>
        <taxon>Salpingoecidae</taxon>
        <taxon>Salpingoeca</taxon>
    </lineage>
</organism>
<evidence type="ECO:0000313" key="3">
    <source>
        <dbReference type="EMBL" id="EGD82800.1"/>
    </source>
</evidence>
<proteinExistence type="predicted"/>
<dbReference type="EMBL" id="GL832961">
    <property type="protein sequence ID" value="EGD82800.1"/>
    <property type="molecule type" value="Genomic_DNA"/>
</dbReference>
<evidence type="ECO:0000313" key="4">
    <source>
        <dbReference type="Proteomes" id="UP000007799"/>
    </source>
</evidence>
<dbReference type="CDD" id="cd06257">
    <property type="entry name" value="DnaJ"/>
    <property type="match status" value="1"/>
</dbReference>
<feature type="domain" description="J" evidence="2">
    <location>
        <begin position="45"/>
        <end position="119"/>
    </location>
</feature>
<feature type="compositionally biased region" description="Basic and acidic residues" evidence="1">
    <location>
        <begin position="173"/>
        <end position="207"/>
    </location>
</feature>
<dbReference type="PRINTS" id="PR00625">
    <property type="entry name" value="JDOMAIN"/>
</dbReference>
<dbReference type="Gene3D" id="1.10.287.110">
    <property type="entry name" value="DnaJ domain"/>
    <property type="match status" value="1"/>
</dbReference>
<dbReference type="Pfam" id="PF00226">
    <property type="entry name" value="DnaJ"/>
    <property type="match status" value="1"/>
</dbReference>
<dbReference type="KEGG" id="sre:PTSG_03450"/>
<evidence type="ECO:0000256" key="1">
    <source>
        <dbReference type="SAM" id="MobiDB-lite"/>
    </source>
</evidence>
<dbReference type="GO" id="GO:0005634">
    <property type="term" value="C:nucleus"/>
    <property type="evidence" value="ECO:0007669"/>
    <property type="project" value="TreeGrafter"/>
</dbReference>
<dbReference type="InterPro" id="IPR036869">
    <property type="entry name" value="J_dom_sf"/>
</dbReference>
<protein>
    <recommendedName>
        <fullName evidence="2">J domain-containing protein</fullName>
    </recommendedName>
</protein>
<dbReference type="eggNOG" id="KOG1150">
    <property type="taxonomic scope" value="Eukaryota"/>
</dbReference>
<dbReference type="PROSITE" id="PS50076">
    <property type="entry name" value="DNAJ_2"/>
    <property type="match status" value="1"/>
</dbReference>
<name>F2U584_SALR5</name>
<reference evidence="3" key="1">
    <citation type="submission" date="2009-08" db="EMBL/GenBank/DDBJ databases">
        <title>Annotation of Salpingoeca rosetta.</title>
        <authorList>
            <consortium name="The Broad Institute Genome Sequencing Platform"/>
            <person name="Russ C."/>
            <person name="Cuomo C."/>
            <person name="Burger G."/>
            <person name="Gray M.W."/>
            <person name="Holland P.W.H."/>
            <person name="King N."/>
            <person name="Lang F.B.F."/>
            <person name="Roger A.J."/>
            <person name="Ruiz-Trillo I."/>
            <person name="Young S.K."/>
            <person name="Zeng Q."/>
            <person name="Gargeya S."/>
            <person name="Alvarado L."/>
            <person name="Berlin A."/>
            <person name="Chapman S.B."/>
            <person name="Chen Z."/>
            <person name="Freedman E."/>
            <person name="Gellesch M."/>
            <person name="Goldberg J."/>
            <person name="Griggs A."/>
            <person name="Gujja S."/>
            <person name="Heilman E."/>
            <person name="Heiman D."/>
            <person name="Howarth C."/>
            <person name="Mehta T."/>
            <person name="Neiman D."/>
            <person name="Pearson M."/>
            <person name="Roberts A."/>
            <person name="Saif S."/>
            <person name="Shea T."/>
            <person name="Shenoy N."/>
            <person name="Sisk P."/>
            <person name="Stolte C."/>
            <person name="Sykes S."/>
            <person name="White J."/>
            <person name="Yandava C."/>
            <person name="Haas B."/>
            <person name="Nusbaum C."/>
            <person name="Birren B."/>
        </authorList>
    </citation>
    <scope>NUCLEOTIDE SEQUENCE [LARGE SCALE GENOMIC DNA]</scope>
    <source>
        <strain evidence="3">ATCC 50818</strain>
    </source>
</reference>
<dbReference type="FunCoup" id="F2U584">
    <property type="interactions" value="1912"/>
</dbReference>
<feature type="compositionally biased region" description="Basic residues" evidence="1">
    <location>
        <begin position="218"/>
        <end position="228"/>
    </location>
</feature>
<dbReference type="InterPro" id="IPR001623">
    <property type="entry name" value="DnaJ_domain"/>
</dbReference>